<evidence type="ECO:0000313" key="8">
    <source>
        <dbReference type="EMBL" id="GAA2623747.1"/>
    </source>
</evidence>
<dbReference type="Pfam" id="PF04464">
    <property type="entry name" value="Glyphos_transf"/>
    <property type="match status" value="1"/>
</dbReference>
<dbReference type="InterPro" id="IPR051612">
    <property type="entry name" value="Teichoic_Acid_Biosynth"/>
</dbReference>
<dbReference type="Proteomes" id="UP001501509">
    <property type="component" value="Unassembled WGS sequence"/>
</dbReference>
<keyword evidence="6" id="KW-0472">Membrane</keyword>
<protein>
    <recommendedName>
        <fullName evidence="7">Glycosyltransferase 2-like domain-containing protein</fullName>
    </recommendedName>
</protein>
<evidence type="ECO:0000256" key="5">
    <source>
        <dbReference type="ARBA" id="ARBA00022944"/>
    </source>
</evidence>
<evidence type="ECO:0000256" key="3">
    <source>
        <dbReference type="ARBA" id="ARBA00022475"/>
    </source>
</evidence>
<organism evidence="8 9">
    <name type="scientific">Actinomadura fulvescens</name>
    <dbReference type="NCBI Taxonomy" id="46160"/>
    <lineage>
        <taxon>Bacteria</taxon>
        <taxon>Bacillati</taxon>
        <taxon>Actinomycetota</taxon>
        <taxon>Actinomycetes</taxon>
        <taxon>Streptosporangiales</taxon>
        <taxon>Thermomonosporaceae</taxon>
        <taxon>Actinomadura</taxon>
    </lineage>
</organism>
<dbReference type="PANTHER" id="PTHR37316:SF3">
    <property type="entry name" value="TEICHOIC ACID GLYCEROL-PHOSPHATE TRANSFERASE"/>
    <property type="match status" value="1"/>
</dbReference>
<dbReference type="Pfam" id="PF00535">
    <property type="entry name" value="Glycos_transf_2"/>
    <property type="match status" value="1"/>
</dbReference>
<dbReference type="InterPro" id="IPR043149">
    <property type="entry name" value="TagF_N"/>
</dbReference>
<evidence type="ECO:0000256" key="6">
    <source>
        <dbReference type="ARBA" id="ARBA00023136"/>
    </source>
</evidence>
<feature type="domain" description="Glycosyltransferase 2-like" evidence="7">
    <location>
        <begin position="6"/>
        <end position="167"/>
    </location>
</feature>
<dbReference type="InterPro" id="IPR001173">
    <property type="entry name" value="Glyco_trans_2-like"/>
</dbReference>
<evidence type="ECO:0000313" key="9">
    <source>
        <dbReference type="Proteomes" id="UP001501509"/>
    </source>
</evidence>
<dbReference type="InterPro" id="IPR029044">
    <property type="entry name" value="Nucleotide-diphossugar_trans"/>
</dbReference>
<keyword evidence="3" id="KW-1003">Cell membrane</keyword>
<keyword evidence="9" id="KW-1185">Reference proteome</keyword>
<dbReference type="RefSeq" id="WP_344546764.1">
    <property type="nucleotide sequence ID" value="NZ_BAAATD010000011.1"/>
</dbReference>
<dbReference type="Gene3D" id="3.40.50.11820">
    <property type="match status" value="1"/>
</dbReference>
<dbReference type="InterPro" id="IPR007554">
    <property type="entry name" value="Glycerophosphate_synth"/>
</dbReference>
<dbReference type="SUPFAM" id="SSF53756">
    <property type="entry name" value="UDP-Glycosyltransferase/glycogen phosphorylase"/>
    <property type="match status" value="1"/>
</dbReference>
<dbReference type="SUPFAM" id="SSF53448">
    <property type="entry name" value="Nucleotide-diphospho-sugar transferases"/>
    <property type="match status" value="1"/>
</dbReference>
<sequence length="1168" mass="131338">MSPLLSVVVPFYNVELYLEPCLESLARQTLRDLEVVMVDDGSTDGSAAIAKEFAAKDGRFRLVQQENQGLGPARNAGVPHSSGKYLAFADSDDIIPRYAYDLMVSSLEETGSDIACGGVRRFGANGLQLSAMHEKIFPIDRKATHVREFPELLRDRTAWNKVFRKSFWDAHGFTFPAGLYEDAPATIPAHVLASRVDVLREVVYHWRIRETGARSITQRRTEPGNLEDRMRSVRAAAAFLREHAPDLKDAYDGFALSDDIRIYVNVFDQGDDVYRETFFDLVNDFLDTVDPGLYAGLPAIDRLKFHAVRQRLSPELLEIVSFAKSDPMRNSAIQRAGHPGRWYGDYPFLGDPRFPDDLYELGDELELKTGIDEVTWHQGRLRIEGHAYIKRLDAPAQADSEIEVEIRGRVFRLIPKVIRPAVTRVRRPDVTAGSGQATACLDWSGFVVEIDPAKLGTGGGNRHVYVTVTTHGVKRRGALTGPKGHGWYPKARLVESGRVVKPKYANRDLVIGVQPVRNQVTEVTVEGPLVHLTGWVRREDAAYVTDGHLEIAFRQGMTTVRRPVTRTGDGPGGRVQFTSTIDLAELAAETGAGDATASLDSIEWDVSVRAKGRARLRLAVSADLMDVRGHVAGHEYDIIATKYGNLTLVERTPRLVVTDVDWLDGSTVRLTGSYAEEGDRPDRLIMRRRRSNDSHELPLSWEDHYFTALVNAERQTAHGLLPLPSGRWDLYAPGPNGDEVSVAMDRAGRDRLPEPRFVGMHELQLTTQRGDLLHLWIRTALSDEERGQYNQRAMQQKYFSPTSTAPFRDLVVFESYFARQYSCNPQAIYEEMLRRDLGFDLVWATADGQFRVPGDGRVVLRGSREYYDLVGSARFVVNNVLQMQGYAKRPGQTYLQTWHGTPYKHIGYDLVQNGRIASGTTKLSRFQEDVPLWDYLISPAPHVTEMFRRAFRYEGEVLETGYPRNDMLFGADREARARAVRERLGIPADRRTVLYVPTWREDIWLTGGRQAELVLDTGLIAGALGDDHTVLVRQHHMVADRTVGIGSEVIDVTRYPDINELYLVADVVITDYSSVMFDYAATGRPILFFTPDLDFYQDELRGTYFDLTEEAPGPLLRENDEVVDALRSLDTVTSEHAAAYRAFREKYCAMDDGHAAARVVDRLLGVTL</sequence>
<evidence type="ECO:0000256" key="1">
    <source>
        <dbReference type="ARBA" id="ARBA00004202"/>
    </source>
</evidence>
<gene>
    <name evidence="8" type="ORF">GCM10010411_69980</name>
</gene>
<keyword evidence="5" id="KW-0777">Teichoic acid biosynthesis</keyword>
<comment type="subcellular location">
    <subcellularLocation>
        <location evidence="1">Cell membrane</location>
        <topology evidence="1">Peripheral membrane protein</topology>
    </subcellularLocation>
</comment>
<dbReference type="EMBL" id="BAAATD010000011">
    <property type="protein sequence ID" value="GAA2623747.1"/>
    <property type="molecule type" value="Genomic_DNA"/>
</dbReference>
<dbReference type="PANTHER" id="PTHR37316">
    <property type="entry name" value="TEICHOIC ACID GLYCEROL-PHOSPHATE PRIMASE"/>
    <property type="match status" value="1"/>
</dbReference>
<evidence type="ECO:0000259" key="7">
    <source>
        <dbReference type="Pfam" id="PF00535"/>
    </source>
</evidence>
<keyword evidence="4" id="KW-0808">Transferase</keyword>
<name>A0ABP6CQB2_9ACTN</name>
<dbReference type="CDD" id="cd00761">
    <property type="entry name" value="Glyco_tranf_GTA_type"/>
    <property type="match status" value="1"/>
</dbReference>
<accession>A0ABP6CQB2</accession>
<dbReference type="Gene3D" id="3.40.50.12580">
    <property type="match status" value="1"/>
</dbReference>
<evidence type="ECO:0000256" key="4">
    <source>
        <dbReference type="ARBA" id="ARBA00022679"/>
    </source>
</evidence>
<comment type="caution">
    <text evidence="8">The sequence shown here is derived from an EMBL/GenBank/DDBJ whole genome shotgun (WGS) entry which is preliminary data.</text>
</comment>
<dbReference type="Gene3D" id="3.90.550.10">
    <property type="entry name" value="Spore Coat Polysaccharide Biosynthesis Protein SpsA, Chain A"/>
    <property type="match status" value="1"/>
</dbReference>
<comment type="similarity">
    <text evidence="2">Belongs to the CDP-glycerol glycerophosphotransferase family.</text>
</comment>
<reference evidence="9" key="1">
    <citation type="journal article" date="2019" name="Int. J. Syst. Evol. Microbiol.">
        <title>The Global Catalogue of Microorganisms (GCM) 10K type strain sequencing project: providing services to taxonomists for standard genome sequencing and annotation.</title>
        <authorList>
            <consortium name="The Broad Institute Genomics Platform"/>
            <consortium name="The Broad Institute Genome Sequencing Center for Infectious Disease"/>
            <person name="Wu L."/>
            <person name="Ma J."/>
        </authorList>
    </citation>
    <scope>NUCLEOTIDE SEQUENCE [LARGE SCALE GENOMIC DNA]</scope>
    <source>
        <strain evidence="9">JCM 6833</strain>
    </source>
</reference>
<evidence type="ECO:0000256" key="2">
    <source>
        <dbReference type="ARBA" id="ARBA00010488"/>
    </source>
</evidence>
<dbReference type="InterPro" id="IPR043148">
    <property type="entry name" value="TagF_C"/>
</dbReference>
<proteinExistence type="inferred from homology"/>